<organism evidence="6 7">
    <name type="scientific">Gemmata palustris</name>
    <dbReference type="NCBI Taxonomy" id="2822762"/>
    <lineage>
        <taxon>Bacteria</taxon>
        <taxon>Pseudomonadati</taxon>
        <taxon>Planctomycetota</taxon>
        <taxon>Planctomycetia</taxon>
        <taxon>Gemmatales</taxon>
        <taxon>Gemmataceae</taxon>
        <taxon>Gemmata</taxon>
    </lineage>
</organism>
<evidence type="ECO:0000256" key="5">
    <source>
        <dbReference type="SAM" id="SignalP"/>
    </source>
</evidence>
<dbReference type="InterPro" id="IPR050810">
    <property type="entry name" value="Bact_Secretion_Sys_Channel"/>
</dbReference>
<evidence type="ECO:0000256" key="4">
    <source>
        <dbReference type="SAM" id="MobiDB-lite"/>
    </source>
</evidence>
<evidence type="ECO:0000313" key="6">
    <source>
        <dbReference type="EMBL" id="MBP3954229.1"/>
    </source>
</evidence>
<dbReference type="PANTHER" id="PTHR30332">
    <property type="entry name" value="PROBABLE GENERAL SECRETION PATHWAY PROTEIN D"/>
    <property type="match status" value="1"/>
</dbReference>
<evidence type="ECO:0000256" key="1">
    <source>
        <dbReference type="ARBA" id="ARBA00004370"/>
    </source>
</evidence>
<evidence type="ECO:0000256" key="3">
    <source>
        <dbReference type="ARBA" id="ARBA00023136"/>
    </source>
</evidence>
<keyword evidence="2 5" id="KW-0732">Signal</keyword>
<feature type="compositionally biased region" description="Pro residues" evidence="4">
    <location>
        <begin position="276"/>
        <end position="294"/>
    </location>
</feature>
<keyword evidence="7" id="KW-1185">Reference proteome</keyword>
<dbReference type="EMBL" id="JAGKQQ010000001">
    <property type="protein sequence ID" value="MBP3954229.1"/>
    <property type="molecule type" value="Genomic_DNA"/>
</dbReference>
<feature type="signal peptide" evidence="5">
    <location>
        <begin position="1"/>
        <end position="25"/>
    </location>
</feature>
<comment type="caution">
    <text evidence="6">The sequence shown here is derived from an EMBL/GenBank/DDBJ whole genome shotgun (WGS) entry which is preliminary data.</text>
</comment>
<dbReference type="PANTHER" id="PTHR30332:SF24">
    <property type="entry name" value="SECRETIN GSPD-RELATED"/>
    <property type="match status" value="1"/>
</dbReference>
<feature type="chain" id="PRO_5047212274" evidence="5">
    <location>
        <begin position="26"/>
        <end position="294"/>
    </location>
</feature>
<comment type="subcellular location">
    <subcellularLocation>
        <location evidence="1">Membrane</location>
    </subcellularLocation>
</comment>
<evidence type="ECO:0000313" key="7">
    <source>
        <dbReference type="Proteomes" id="UP000676565"/>
    </source>
</evidence>
<name>A0ABS5BKJ7_9BACT</name>
<reference evidence="6 7" key="1">
    <citation type="submission" date="2021-04" db="EMBL/GenBank/DDBJ databases">
        <authorList>
            <person name="Ivanova A."/>
        </authorList>
    </citation>
    <scope>NUCLEOTIDE SEQUENCE [LARGE SCALE GENOMIC DNA]</scope>
    <source>
        <strain evidence="6 7">G18</strain>
    </source>
</reference>
<gene>
    <name evidence="6" type="ORF">J8F10_02825</name>
</gene>
<accession>A0ABS5BKJ7</accession>
<dbReference type="RefSeq" id="WP_210652370.1">
    <property type="nucleotide sequence ID" value="NZ_JAGKQQ010000001.1"/>
</dbReference>
<sequence>MRSTLCRMFAVAVFTATPVVTPSLARGAAPAPAATAKTTSPMDAARKALDEVGDMNYQGKSLNEVMGDLKERAKVSVTIDPAVYQFGLDPNQPNVTVVLKQVKLKDGLQQALAPFNLKCGLTKDGLYISTEEGLVTKQFRQRVSVNCEGTAFGAAVKQLSADCGANIVLDPRLKDKVNAAVTLKLDDVPLETAIRLLAEVADLGAVRMSNVLFVTTTERAEKLRPNADGPTQPAPGNPVFPFPAGGPGGPVPLPGIGVPGIVLPANPAPAQDLPAVAPPAPATPPPAPPAPGKP</sequence>
<dbReference type="Proteomes" id="UP000676565">
    <property type="component" value="Unassembled WGS sequence"/>
</dbReference>
<protein>
    <submittedName>
        <fullName evidence="6">Uncharacterized protein</fullName>
    </submittedName>
</protein>
<proteinExistence type="predicted"/>
<keyword evidence="3" id="KW-0472">Membrane</keyword>
<dbReference type="Gene3D" id="3.55.50.30">
    <property type="match status" value="1"/>
</dbReference>
<feature type="region of interest" description="Disordered" evidence="4">
    <location>
        <begin position="267"/>
        <end position="294"/>
    </location>
</feature>
<evidence type="ECO:0000256" key="2">
    <source>
        <dbReference type="ARBA" id="ARBA00022729"/>
    </source>
</evidence>